<sequence>MNKIEIRQRKKILLLFLLITTVIIVVTGFGVFFSEKYKENTTTKISFFIGVVLFCCFMYSPVRKLMNNQAIIIFDTDSIILNTNFPVTIKTKEIEGLSVTYVDEKGYFLNIKTKETTHETNISWLDKTPDEIKELIKVYEK</sequence>
<name>A0ABQ1UDM2_9FLAO</name>
<reference evidence="3" key="1">
    <citation type="journal article" date="2019" name="Int. J. Syst. Evol. Microbiol.">
        <title>The Global Catalogue of Microorganisms (GCM) 10K type strain sequencing project: providing services to taxonomists for standard genome sequencing and annotation.</title>
        <authorList>
            <consortium name="The Broad Institute Genomics Platform"/>
            <consortium name="The Broad Institute Genome Sequencing Center for Infectious Disease"/>
            <person name="Wu L."/>
            <person name="Ma J."/>
        </authorList>
    </citation>
    <scope>NUCLEOTIDE SEQUENCE [LARGE SCALE GENOMIC DNA]</scope>
    <source>
        <strain evidence="3">CGMCC 1.16060</strain>
    </source>
</reference>
<keyword evidence="1" id="KW-1133">Transmembrane helix</keyword>
<protein>
    <recommendedName>
        <fullName evidence="4">PH domain-containing protein</fullName>
    </recommendedName>
</protein>
<dbReference type="Proteomes" id="UP000655016">
    <property type="component" value="Unassembled WGS sequence"/>
</dbReference>
<keyword evidence="3" id="KW-1185">Reference proteome</keyword>
<feature type="transmembrane region" description="Helical" evidence="1">
    <location>
        <begin position="45"/>
        <end position="62"/>
    </location>
</feature>
<evidence type="ECO:0008006" key="4">
    <source>
        <dbReference type="Google" id="ProtNLM"/>
    </source>
</evidence>
<evidence type="ECO:0000313" key="3">
    <source>
        <dbReference type="Proteomes" id="UP000655016"/>
    </source>
</evidence>
<accession>A0ABQ1UDM2</accession>
<dbReference type="EMBL" id="BMKP01000006">
    <property type="protein sequence ID" value="GGF16600.1"/>
    <property type="molecule type" value="Genomic_DNA"/>
</dbReference>
<evidence type="ECO:0000313" key="2">
    <source>
        <dbReference type="EMBL" id="GGF16600.1"/>
    </source>
</evidence>
<evidence type="ECO:0000256" key="1">
    <source>
        <dbReference type="SAM" id="Phobius"/>
    </source>
</evidence>
<keyword evidence="1" id="KW-0472">Membrane</keyword>
<organism evidence="2 3">
    <name type="scientific">Flavobacterium limi</name>
    <dbReference type="NCBI Taxonomy" id="2045105"/>
    <lineage>
        <taxon>Bacteria</taxon>
        <taxon>Pseudomonadati</taxon>
        <taxon>Bacteroidota</taxon>
        <taxon>Flavobacteriia</taxon>
        <taxon>Flavobacteriales</taxon>
        <taxon>Flavobacteriaceae</taxon>
        <taxon>Flavobacterium</taxon>
    </lineage>
</organism>
<gene>
    <name evidence="2" type="ORF">GCM10011518_27540</name>
</gene>
<comment type="caution">
    <text evidence="2">The sequence shown here is derived from an EMBL/GenBank/DDBJ whole genome shotgun (WGS) entry which is preliminary data.</text>
</comment>
<keyword evidence="1" id="KW-0812">Transmembrane</keyword>
<feature type="transmembrane region" description="Helical" evidence="1">
    <location>
        <begin position="12"/>
        <end position="33"/>
    </location>
</feature>
<dbReference type="RefSeq" id="WP_163395138.1">
    <property type="nucleotide sequence ID" value="NZ_BMKP01000006.1"/>
</dbReference>
<proteinExistence type="predicted"/>